<feature type="region of interest" description="Disordered" evidence="1">
    <location>
        <begin position="380"/>
        <end position="422"/>
    </location>
</feature>
<organism evidence="2 3">
    <name type="scientific">Plakobranchus ocellatus</name>
    <dbReference type="NCBI Taxonomy" id="259542"/>
    <lineage>
        <taxon>Eukaryota</taxon>
        <taxon>Metazoa</taxon>
        <taxon>Spiralia</taxon>
        <taxon>Lophotrochozoa</taxon>
        <taxon>Mollusca</taxon>
        <taxon>Gastropoda</taxon>
        <taxon>Heterobranchia</taxon>
        <taxon>Euthyneura</taxon>
        <taxon>Panpulmonata</taxon>
        <taxon>Sacoglossa</taxon>
        <taxon>Placobranchoidea</taxon>
        <taxon>Plakobranchidae</taxon>
        <taxon>Plakobranchus</taxon>
    </lineage>
</organism>
<feature type="compositionally biased region" description="Basic residues" evidence="1">
    <location>
        <begin position="390"/>
        <end position="407"/>
    </location>
</feature>
<feature type="compositionally biased region" description="Polar residues" evidence="1">
    <location>
        <begin position="1510"/>
        <end position="1528"/>
    </location>
</feature>
<keyword evidence="3" id="KW-1185">Reference proteome</keyword>
<feature type="region of interest" description="Disordered" evidence="1">
    <location>
        <begin position="564"/>
        <end position="646"/>
    </location>
</feature>
<evidence type="ECO:0000313" key="2">
    <source>
        <dbReference type="EMBL" id="GFN89456.1"/>
    </source>
</evidence>
<feature type="region of interest" description="Disordered" evidence="1">
    <location>
        <begin position="1493"/>
        <end position="1532"/>
    </location>
</feature>
<feature type="compositionally biased region" description="Basic and acidic residues" evidence="1">
    <location>
        <begin position="1227"/>
        <end position="1244"/>
    </location>
</feature>
<feature type="compositionally biased region" description="Basic and acidic residues" evidence="1">
    <location>
        <begin position="600"/>
        <end position="631"/>
    </location>
</feature>
<feature type="region of interest" description="Disordered" evidence="1">
    <location>
        <begin position="1386"/>
        <end position="1405"/>
    </location>
</feature>
<feature type="compositionally biased region" description="Basic and acidic residues" evidence="1">
    <location>
        <begin position="1818"/>
        <end position="1828"/>
    </location>
</feature>
<sequence>MKLKELVANSLPRVRGKKKKSPALVNCPIPSPGARTHAISNSLPASSQHLPLSSPASAVLATASLNEDVTPLQQGRGREHRDNGSNFSTFFPAGTPPNFVKDDPQNSGLTWHGNALYKGIHSDGGWQTASEKVFSSEMISSKTLRNRRGAPSYGMTTSHSAEGISAHHLFLMSRSGCDARMALSEYGGSCSSQMSVISESALEAYSSALQQRQPPLSQLNAHYHHHSHQHYHHYHHHHHVQPSRAMPLKQQPQPGQQPYPGNGMSGAPNINNNGIPTYAVPHAAPVPEVTTAKQKHHKQTKEKASTKQELGFFRKSFASFRSMRKPNPNHNNNTLVSPPHVKAGCVAPLTKANLEASEHLRCSVCPYPDQGGVTAVTSVGDRKIQETRPTKTKRKGLKGFSKSKRSPVGKENKGEFAQPGFGDNSSWFSDNDAQSMIVAVGQPITDPVPPDFYPSWDRDCRRECSVDSFSSSRVNPNSREGSCIRELDASGFDSASLSGYESDFPRGTKAYRSRSRIRTNPWLPSPQPSLGIVGGCRRGDAGGNWQDEVDDLRESQEDMIVGDLPSESFKGKTSSSVARSASFEHHRPEKMVSMTSSYHADYHNPPCRDTEAASSASKRDMSSAPGKDHGMKTNQRPLTPNVDPDSLMTMSLDRPVKSPPPAVAKKSSWWNLGRRGSKKESIAKDICCTSIVVDTTSRQPKSSKEAVCSAASTAHSNPSTTSNYARISKSSSNSHALETTNYNKGNECLSNNQDRNEDLNDLNMDTGTSVLKSRPSSIVSPNSEFVVLAGHLEQLAHNISFEYEDALNVTIDNNSSLPRNEDAAKKNTAQSNERKNGNIANSSEPGFENSLIGISEDLQKNASILQSDTNLVLQTPESPFSSNSGCSISGSVTCISSSNSNTNTAFLISSTAHSPDSGIGGLGSTDGDEVASSSNADRTPEETPQGDQTTLLCLGPDALSEGAGVSNRCTDSKNTSVTCGSSSGARPKTLVKYLTKELPGHKHLLFQNSISSGHDDDSSATVSESDVDNTHYYDGSVMADESRSSAVSNSFYERNSLFQKCKAGENSHGFENIDNNSKGQLQTPVSHRPGIVMGARATILEHSSHADQKGFSSRQSDNNYLGQTGLKGQSAVSRPSALKTSRSNSCDPQVHLIERSVDGICESNDSATVHPTLPQNITESASIESPSGCPPEVTSKMVRTFHLDASMILEANLKSVPAPPLHEDWHYDDRGRGEINKDTSKDVKIGSNKNLPPRIACSNDDEDKISQTTEDMASAYGESSLMDCSGSSRGDDMNSLNASFNMNDACVQTDFDEDFSCWDETDALEMLEGNALDPAESTRRWLLTGNMQGSADTGYSSQARESQVFMDEETMQVVDDMAGEAASQGLFRGDRSSGHSSDEKTPRNSGCFEADLDLLGNQILPSFAMCASLEEGPILYRPTAVTSFQHENPSPFSKQTKPAVAPKPRREQTLSISPAVVDQMFSNIEQQFQEIFRQRHSQRSRKTSDPKRFSGSSDSTLESEASADSSFSGGMPVGELHDVAARCREVETRTLQDEETKDNHLRENDHNHLSTLESNKLIGPKTKASSINQHNTNKKPAPAVAKKPYVKQNSYDRPVNNLVGGKKASDIMSSSKAAQYNQSTSFPVTEKADYLEFLRDAPLNRSNLKRPLFLVPGVGPVDISCSQNVTMFSDAPCKSPQYPHLGSVGAANGSSESSPTTIHFGKKLKYKNRSSKNLSTKPTAVPTYYNVSPMLGGNSDCLDKASSQAYSTSEPHRGRFSYEGRPTNARVEKQHRNAGGVQRESQNHRKTKQDSSMFYENTSKDVKCDESWSPHPGPEMDEDTRAIAARVASLKREKDDVYRRLQAAQLNELSKKGNLKELRRHAQCGQKEALLGTLCELRDKLENQKRKLQTRESSGDNYETF</sequence>
<feature type="region of interest" description="Disordered" evidence="1">
    <location>
        <begin position="709"/>
        <end position="758"/>
    </location>
</feature>
<proteinExistence type="predicted"/>
<dbReference type="EMBL" id="BLXT01001935">
    <property type="protein sequence ID" value="GFN89456.1"/>
    <property type="molecule type" value="Genomic_DNA"/>
</dbReference>
<evidence type="ECO:0000256" key="1">
    <source>
        <dbReference type="SAM" id="MobiDB-lite"/>
    </source>
</evidence>
<feature type="region of interest" description="Disordered" evidence="1">
    <location>
        <begin position="246"/>
        <end position="266"/>
    </location>
</feature>
<accession>A0AAV3Z4H8</accession>
<name>A0AAV3Z4H8_9GAST</name>
<feature type="compositionally biased region" description="Basic and acidic residues" evidence="1">
    <location>
        <begin position="1549"/>
        <end position="1568"/>
    </location>
</feature>
<feature type="compositionally biased region" description="Polar residues" evidence="1">
    <location>
        <begin position="1446"/>
        <end position="1456"/>
    </location>
</feature>
<feature type="region of interest" description="Disordered" evidence="1">
    <location>
        <begin position="1227"/>
        <end position="1261"/>
    </location>
</feature>
<feature type="region of interest" description="Disordered" evidence="1">
    <location>
        <begin position="1446"/>
        <end position="1470"/>
    </location>
</feature>
<reference evidence="2 3" key="1">
    <citation type="journal article" date="2021" name="Elife">
        <title>Chloroplast acquisition without the gene transfer in kleptoplastic sea slugs, Plakobranchus ocellatus.</title>
        <authorList>
            <person name="Maeda T."/>
            <person name="Takahashi S."/>
            <person name="Yoshida T."/>
            <person name="Shimamura S."/>
            <person name="Takaki Y."/>
            <person name="Nagai Y."/>
            <person name="Toyoda A."/>
            <person name="Suzuki Y."/>
            <person name="Arimoto A."/>
            <person name="Ishii H."/>
            <person name="Satoh N."/>
            <person name="Nishiyama T."/>
            <person name="Hasebe M."/>
            <person name="Maruyama T."/>
            <person name="Minagawa J."/>
            <person name="Obokata J."/>
            <person name="Shigenobu S."/>
        </authorList>
    </citation>
    <scope>NUCLEOTIDE SEQUENCE [LARGE SCALE GENOMIC DNA]</scope>
</reference>
<feature type="region of interest" description="Disordered" evidence="1">
    <location>
        <begin position="1009"/>
        <end position="1028"/>
    </location>
</feature>
<feature type="region of interest" description="Disordered" evidence="1">
    <location>
        <begin position="814"/>
        <end position="848"/>
    </location>
</feature>
<protein>
    <submittedName>
        <fullName evidence="2">Uncharacterized protein</fullName>
    </submittedName>
</protein>
<feature type="compositionally biased region" description="Low complexity" evidence="1">
    <location>
        <begin position="247"/>
        <end position="260"/>
    </location>
</feature>
<feature type="region of interest" description="Disordered" evidence="1">
    <location>
        <begin position="1761"/>
        <end position="1837"/>
    </location>
</feature>
<comment type="caution">
    <text evidence="2">The sequence shown here is derived from an EMBL/GenBank/DDBJ whole genome shotgun (WGS) entry which is preliminary data.</text>
</comment>
<dbReference type="Proteomes" id="UP000735302">
    <property type="component" value="Unassembled WGS sequence"/>
</dbReference>
<feature type="region of interest" description="Disordered" evidence="1">
    <location>
        <begin position="912"/>
        <end position="985"/>
    </location>
</feature>
<feature type="region of interest" description="Disordered" evidence="1">
    <location>
        <begin position="1"/>
        <end position="25"/>
    </location>
</feature>
<feature type="compositionally biased region" description="Basic and acidic residues" evidence="1">
    <location>
        <begin position="380"/>
        <end position="389"/>
    </location>
</feature>
<feature type="region of interest" description="Disordered" evidence="1">
    <location>
        <begin position="1549"/>
        <end position="1579"/>
    </location>
</feature>
<evidence type="ECO:0000313" key="3">
    <source>
        <dbReference type="Proteomes" id="UP000735302"/>
    </source>
</evidence>
<feature type="region of interest" description="Disordered" evidence="1">
    <location>
        <begin position="1104"/>
        <end position="1145"/>
    </location>
</feature>
<gene>
    <name evidence="2" type="ORF">PoB_001596200</name>
</gene>
<feature type="compositionally biased region" description="Polar residues" evidence="1">
    <location>
        <begin position="710"/>
        <end position="753"/>
    </location>
</feature>
<feature type="compositionally biased region" description="Polar residues" evidence="1">
    <location>
        <begin position="1110"/>
        <end position="1145"/>
    </location>
</feature>
<feature type="compositionally biased region" description="Polar residues" evidence="1">
    <location>
        <begin position="967"/>
        <end position="984"/>
    </location>
</feature>
<feature type="compositionally biased region" description="Basic and acidic residues" evidence="1">
    <location>
        <begin position="1388"/>
        <end position="1402"/>
    </location>
</feature>